<evidence type="ECO:0000313" key="3">
    <source>
        <dbReference type="Proteomes" id="UP000017836"/>
    </source>
</evidence>
<evidence type="ECO:0000313" key="2">
    <source>
        <dbReference type="EMBL" id="ERM97319.1"/>
    </source>
</evidence>
<organism evidence="2 3">
    <name type="scientific">Amborella trichopoda</name>
    <dbReference type="NCBI Taxonomy" id="13333"/>
    <lineage>
        <taxon>Eukaryota</taxon>
        <taxon>Viridiplantae</taxon>
        <taxon>Streptophyta</taxon>
        <taxon>Embryophyta</taxon>
        <taxon>Tracheophyta</taxon>
        <taxon>Spermatophyta</taxon>
        <taxon>Magnoliopsida</taxon>
        <taxon>Amborellales</taxon>
        <taxon>Amborellaceae</taxon>
        <taxon>Amborella</taxon>
    </lineage>
</organism>
<feature type="region of interest" description="Disordered" evidence="1">
    <location>
        <begin position="1"/>
        <end position="67"/>
    </location>
</feature>
<feature type="compositionally biased region" description="Basic and acidic residues" evidence="1">
    <location>
        <begin position="54"/>
        <end position="67"/>
    </location>
</feature>
<dbReference type="AlphaFoldDB" id="W1NRI6"/>
<dbReference type="Proteomes" id="UP000017836">
    <property type="component" value="Unassembled WGS sequence"/>
</dbReference>
<dbReference type="Gramene" id="ERM97319">
    <property type="protein sequence ID" value="ERM97319"/>
    <property type="gene ID" value="AMTR_s00073p00065320"/>
</dbReference>
<reference evidence="3" key="1">
    <citation type="journal article" date="2013" name="Science">
        <title>The Amborella genome and the evolution of flowering plants.</title>
        <authorList>
            <consortium name="Amborella Genome Project"/>
        </authorList>
    </citation>
    <scope>NUCLEOTIDE SEQUENCE [LARGE SCALE GENOMIC DNA]</scope>
</reference>
<gene>
    <name evidence="2" type="ORF">AMTR_s00073p00065320</name>
</gene>
<dbReference type="HOGENOM" id="CLU_2815827_0_0_1"/>
<sequence length="67" mass="8107">MNRVKPDHCLRRASHKGWSKLRGEGEEESTKRDSVRIKEKRRKKKEERRRRGEYKKEKEGERGSKGK</sequence>
<dbReference type="EMBL" id="KI396509">
    <property type="protein sequence ID" value="ERM97319.1"/>
    <property type="molecule type" value="Genomic_DNA"/>
</dbReference>
<evidence type="ECO:0000256" key="1">
    <source>
        <dbReference type="SAM" id="MobiDB-lite"/>
    </source>
</evidence>
<feature type="compositionally biased region" description="Basic and acidic residues" evidence="1">
    <location>
        <begin position="21"/>
        <end position="37"/>
    </location>
</feature>
<name>W1NRI6_AMBTC</name>
<protein>
    <submittedName>
        <fullName evidence="2">Uncharacterized protein</fullName>
    </submittedName>
</protein>
<feature type="compositionally biased region" description="Basic residues" evidence="1">
    <location>
        <begin position="38"/>
        <end position="53"/>
    </location>
</feature>
<feature type="compositionally biased region" description="Basic and acidic residues" evidence="1">
    <location>
        <begin position="1"/>
        <end position="10"/>
    </location>
</feature>
<proteinExistence type="predicted"/>
<keyword evidence="3" id="KW-1185">Reference proteome</keyword>
<accession>W1NRI6</accession>